<dbReference type="Proteomes" id="UP000216024">
    <property type="component" value="Unassembled WGS sequence"/>
</dbReference>
<dbReference type="GO" id="GO:0006310">
    <property type="term" value="P:DNA recombination"/>
    <property type="evidence" value="ECO:0007669"/>
    <property type="project" value="UniProtKB-KW"/>
</dbReference>
<comment type="similarity">
    <text evidence="2">Belongs to the 'phage' integrase family.</text>
</comment>
<dbReference type="PANTHER" id="PTHR30349:SF41">
    <property type="entry name" value="INTEGRASE_RECOMBINASE PROTEIN MJ0367-RELATED"/>
    <property type="match status" value="1"/>
</dbReference>
<gene>
    <name evidence="9" type="ORF">CCE28_01025</name>
</gene>
<dbReference type="RefSeq" id="WP_095130081.1">
    <property type="nucleotide sequence ID" value="NZ_NIBG01000001.1"/>
</dbReference>
<keyword evidence="3" id="KW-0229">DNA integration</keyword>
<dbReference type="AlphaFoldDB" id="A0A267MQI7"/>
<sequence length="292" mass="34296">MENIYIINDFLHRLKNPKSKKDYKRDIICFLDFVEKDDFKNITLEDCKDYIGHINTLVNEDKLALTTGEKFYSQLYSFFNYLVEREYIEYNHFKNIKKIKATRKISKDRIISWEDLDKLITVLRGYNPRDYAISLLIFTSGLTLKESVELKWNQFVLDSSNNVGIKFSTSKGDRFVKVKDDVWQLLLDYKSNLDYATSKDSYVFLNKKGSKISDRWIRIILEKACKDAGLPRTYSPRDLRHALAAHALKRGASSEQVKDQLGWSNASLAERYLYTIQELDNNAIDFINFKLK</sequence>
<evidence type="ECO:0000256" key="2">
    <source>
        <dbReference type="ARBA" id="ARBA00008857"/>
    </source>
</evidence>
<organism evidence="9 10">
    <name type="scientific">Anaeromicrobium sediminis</name>
    <dbReference type="NCBI Taxonomy" id="1478221"/>
    <lineage>
        <taxon>Bacteria</taxon>
        <taxon>Bacillati</taxon>
        <taxon>Bacillota</taxon>
        <taxon>Clostridia</taxon>
        <taxon>Peptostreptococcales</taxon>
        <taxon>Thermotaleaceae</taxon>
        <taxon>Anaeromicrobium</taxon>
    </lineage>
</organism>
<dbReference type="InterPro" id="IPR010998">
    <property type="entry name" value="Integrase_recombinase_N"/>
</dbReference>
<comment type="caution">
    <text evidence="9">The sequence shown here is derived from an EMBL/GenBank/DDBJ whole genome shotgun (WGS) entry which is preliminary data.</text>
</comment>
<evidence type="ECO:0000259" key="7">
    <source>
        <dbReference type="PROSITE" id="PS51898"/>
    </source>
</evidence>
<dbReference type="PROSITE" id="PS51900">
    <property type="entry name" value="CB"/>
    <property type="match status" value="1"/>
</dbReference>
<evidence type="ECO:0000256" key="1">
    <source>
        <dbReference type="ARBA" id="ARBA00003283"/>
    </source>
</evidence>
<dbReference type="Gene3D" id="1.10.150.130">
    <property type="match status" value="1"/>
</dbReference>
<dbReference type="SUPFAM" id="SSF56349">
    <property type="entry name" value="DNA breaking-rejoining enzymes"/>
    <property type="match status" value="1"/>
</dbReference>
<dbReference type="OrthoDB" id="9766545at2"/>
<keyword evidence="5" id="KW-0233">DNA recombination</keyword>
<accession>A0A267MQI7</accession>
<dbReference type="InterPro" id="IPR004107">
    <property type="entry name" value="Integrase_SAM-like_N"/>
</dbReference>
<evidence type="ECO:0000256" key="4">
    <source>
        <dbReference type="ARBA" id="ARBA00023125"/>
    </source>
</evidence>
<evidence type="ECO:0000259" key="8">
    <source>
        <dbReference type="PROSITE" id="PS51900"/>
    </source>
</evidence>
<dbReference type="EMBL" id="NIBG01000001">
    <property type="protein sequence ID" value="PAB61043.1"/>
    <property type="molecule type" value="Genomic_DNA"/>
</dbReference>
<dbReference type="PANTHER" id="PTHR30349">
    <property type="entry name" value="PHAGE INTEGRASE-RELATED"/>
    <property type="match status" value="1"/>
</dbReference>
<name>A0A267MQI7_9FIRM</name>
<dbReference type="Pfam" id="PF13495">
    <property type="entry name" value="Phage_int_SAM_4"/>
    <property type="match status" value="1"/>
</dbReference>
<dbReference type="GO" id="GO:0003677">
    <property type="term" value="F:DNA binding"/>
    <property type="evidence" value="ECO:0007669"/>
    <property type="project" value="UniProtKB-UniRule"/>
</dbReference>
<evidence type="ECO:0000256" key="6">
    <source>
        <dbReference type="PROSITE-ProRule" id="PRU01248"/>
    </source>
</evidence>
<dbReference type="InterPro" id="IPR011010">
    <property type="entry name" value="DNA_brk_join_enz"/>
</dbReference>
<dbReference type="Pfam" id="PF00589">
    <property type="entry name" value="Phage_integrase"/>
    <property type="match status" value="1"/>
</dbReference>
<reference evidence="9 10" key="1">
    <citation type="submission" date="2017-06" db="EMBL/GenBank/DDBJ databases">
        <title>Draft genome sequence of anaerobic fermentative bacterium Anaeromicrobium sediminis DY2726D isolated from West Pacific Ocean sediments.</title>
        <authorList>
            <person name="Zeng X."/>
        </authorList>
    </citation>
    <scope>NUCLEOTIDE SEQUENCE [LARGE SCALE GENOMIC DNA]</scope>
    <source>
        <strain evidence="9 10">DY2726D</strain>
    </source>
</reference>
<dbReference type="InterPro" id="IPR002104">
    <property type="entry name" value="Integrase_catalytic"/>
</dbReference>
<dbReference type="InterPro" id="IPR044068">
    <property type="entry name" value="CB"/>
</dbReference>
<dbReference type="InterPro" id="IPR013762">
    <property type="entry name" value="Integrase-like_cat_sf"/>
</dbReference>
<keyword evidence="4 6" id="KW-0238">DNA-binding</keyword>
<dbReference type="GO" id="GO:0015074">
    <property type="term" value="P:DNA integration"/>
    <property type="evidence" value="ECO:0007669"/>
    <property type="project" value="UniProtKB-KW"/>
</dbReference>
<evidence type="ECO:0000313" key="10">
    <source>
        <dbReference type="Proteomes" id="UP000216024"/>
    </source>
</evidence>
<evidence type="ECO:0000313" key="9">
    <source>
        <dbReference type="EMBL" id="PAB61043.1"/>
    </source>
</evidence>
<dbReference type="InterPro" id="IPR050090">
    <property type="entry name" value="Tyrosine_recombinase_XerCD"/>
</dbReference>
<evidence type="ECO:0000256" key="5">
    <source>
        <dbReference type="ARBA" id="ARBA00023172"/>
    </source>
</evidence>
<dbReference type="CDD" id="cd00397">
    <property type="entry name" value="DNA_BRE_C"/>
    <property type="match status" value="1"/>
</dbReference>
<evidence type="ECO:0000256" key="3">
    <source>
        <dbReference type="ARBA" id="ARBA00022908"/>
    </source>
</evidence>
<protein>
    <recommendedName>
        <fullName evidence="11">Integrase</fullName>
    </recommendedName>
</protein>
<feature type="domain" description="Core-binding (CB)" evidence="8">
    <location>
        <begin position="1"/>
        <end position="83"/>
    </location>
</feature>
<keyword evidence="10" id="KW-1185">Reference proteome</keyword>
<proteinExistence type="inferred from homology"/>
<comment type="function">
    <text evidence="1">Site-specific tyrosine recombinase, which acts by catalyzing the cutting and rejoining of the recombining DNA molecules.</text>
</comment>
<evidence type="ECO:0008006" key="11">
    <source>
        <dbReference type="Google" id="ProtNLM"/>
    </source>
</evidence>
<feature type="domain" description="Tyr recombinase" evidence="7">
    <location>
        <begin position="106"/>
        <end position="285"/>
    </location>
</feature>
<dbReference type="Gene3D" id="1.10.443.10">
    <property type="entry name" value="Intergrase catalytic core"/>
    <property type="match status" value="1"/>
</dbReference>
<dbReference type="PROSITE" id="PS51898">
    <property type="entry name" value="TYR_RECOMBINASE"/>
    <property type="match status" value="1"/>
</dbReference>